<reference evidence="1" key="1">
    <citation type="submission" date="2017-12" db="EMBL/GenBank/DDBJ databases">
        <title>Gene loss provides genomic basis for host adaptation in cereal stripe rust fungi.</title>
        <authorList>
            <person name="Xia C."/>
        </authorList>
    </citation>
    <scope>NUCLEOTIDE SEQUENCE [LARGE SCALE GENOMIC DNA]</scope>
    <source>
        <strain evidence="1">93-210</strain>
    </source>
</reference>
<organism evidence="1 2">
    <name type="scientific">Puccinia striiformis</name>
    <dbReference type="NCBI Taxonomy" id="27350"/>
    <lineage>
        <taxon>Eukaryota</taxon>
        <taxon>Fungi</taxon>
        <taxon>Dikarya</taxon>
        <taxon>Basidiomycota</taxon>
        <taxon>Pucciniomycotina</taxon>
        <taxon>Pucciniomycetes</taxon>
        <taxon>Pucciniales</taxon>
        <taxon>Pucciniaceae</taxon>
        <taxon>Puccinia</taxon>
    </lineage>
</organism>
<dbReference type="VEuPathDB" id="FungiDB:PSHT_11256"/>
<protein>
    <submittedName>
        <fullName evidence="1">Uncharacterized protein</fullName>
    </submittedName>
</protein>
<dbReference type="Proteomes" id="UP000239156">
    <property type="component" value="Unassembled WGS sequence"/>
</dbReference>
<name>A0A2S4UL77_9BASI</name>
<dbReference type="VEuPathDB" id="FungiDB:PSTT_14692"/>
<evidence type="ECO:0000313" key="1">
    <source>
        <dbReference type="EMBL" id="POV98055.1"/>
    </source>
</evidence>
<sequence>MSSGILRLPGIVLVTEEYSNISNDISSKGKLLHSQAVYAQKRRPPIGPNNMY</sequence>
<proteinExistence type="predicted"/>
<dbReference type="EMBL" id="PKSL01000239">
    <property type="protein sequence ID" value="POV98055.1"/>
    <property type="molecule type" value="Genomic_DNA"/>
</dbReference>
<dbReference type="AlphaFoldDB" id="A0A2S4UL77"/>
<gene>
    <name evidence="1" type="ORF">PSTT_14692</name>
</gene>
<comment type="caution">
    <text evidence="1">The sequence shown here is derived from an EMBL/GenBank/DDBJ whole genome shotgun (WGS) entry which is preliminary data.</text>
</comment>
<evidence type="ECO:0000313" key="2">
    <source>
        <dbReference type="Proteomes" id="UP000239156"/>
    </source>
</evidence>
<accession>A0A2S4UL77</accession>
<keyword evidence="2" id="KW-1185">Reference proteome</keyword>